<dbReference type="Gene3D" id="2.60.40.10">
    <property type="entry name" value="Immunoglobulins"/>
    <property type="match status" value="1"/>
</dbReference>
<keyword evidence="1" id="KW-0732">Signal</keyword>
<organism evidence="2 3">
    <name type="scientific">Deinococcus maricopensis (strain DSM 21211 / LMG 22137 / NRRL B-23946 / LB-34)</name>
    <dbReference type="NCBI Taxonomy" id="709986"/>
    <lineage>
        <taxon>Bacteria</taxon>
        <taxon>Thermotogati</taxon>
        <taxon>Deinococcota</taxon>
        <taxon>Deinococci</taxon>
        <taxon>Deinococcales</taxon>
        <taxon>Deinococcaceae</taxon>
        <taxon>Deinococcus</taxon>
    </lineage>
</organism>
<dbReference type="STRING" id="709986.Deima_0381"/>
<evidence type="ECO:0000313" key="3">
    <source>
        <dbReference type="Proteomes" id="UP000008635"/>
    </source>
</evidence>
<accession>E8U396</accession>
<gene>
    <name evidence="2" type="ordered locus">Deima_0381</name>
</gene>
<evidence type="ECO:0000256" key="1">
    <source>
        <dbReference type="SAM" id="SignalP"/>
    </source>
</evidence>
<protein>
    <recommendedName>
        <fullName evidence="4">Bacterial Ig-like domain-containing protein</fullName>
    </recommendedName>
</protein>
<feature type="chain" id="PRO_5003228333" description="Bacterial Ig-like domain-containing protein" evidence="1">
    <location>
        <begin position="25"/>
        <end position="376"/>
    </location>
</feature>
<reference evidence="3" key="2">
    <citation type="submission" date="2011-01" db="EMBL/GenBank/DDBJ databases">
        <title>The complete genome of Deinococcus maricopensis DSM 21211.</title>
        <authorList>
            <consortium name="US DOE Joint Genome Institute (JGI-PGF)"/>
            <person name="Lucas S."/>
            <person name="Copeland A."/>
            <person name="Lapidus A."/>
            <person name="Goodwin L."/>
            <person name="Pitluck S."/>
            <person name="Kyrpides N."/>
            <person name="Mavromatis K."/>
            <person name="Pagani I."/>
            <person name="Ivanova N."/>
            <person name="Ovchinnikova G."/>
            <person name="Zeytun A."/>
            <person name="Detter J.C."/>
            <person name="Han C."/>
            <person name="Land M."/>
            <person name="Hauser L."/>
            <person name="Markowitz V."/>
            <person name="Cheng J.-F."/>
            <person name="Hugenholtz P."/>
            <person name="Woyke T."/>
            <person name="Wu D."/>
            <person name="Pukall R."/>
            <person name="Gehrich-Schroeter G."/>
            <person name="Brambilla E."/>
            <person name="Klenk H.-P."/>
            <person name="Eisen J.A."/>
        </authorList>
    </citation>
    <scope>NUCLEOTIDE SEQUENCE [LARGE SCALE GENOMIC DNA]</scope>
    <source>
        <strain evidence="3">DSM 21211 / LMG 22137 / NRRL B-23946 / LB-34</strain>
    </source>
</reference>
<evidence type="ECO:0000313" key="2">
    <source>
        <dbReference type="EMBL" id="ADV66041.1"/>
    </source>
</evidence>
<dbReference type="PROSITE" id="PS51257">
    <property type="entry name" value="PROKAR_LIPOPROTEIN"/>
    <property type="match status" value="1"/>
</dbReference>
<dbReference type="Proteomes" id="UP000008635">
    <property type="component" value="Chromosome"/>
</dbReference>
<keyword evidence="3" id="KW-1185">Reference proteome</keyword>
<feature type="signal peptide" evidence="1">
    <location>
        <begin position="1"/>
        <end position="24"/>
    </location>
</feature>
<proteinExistence type="predicted"/>
<sequence precursor="true">MRQPSPLILATLALALGACMQTPAATPAPAPSGELVTLTLNAPFGPIKTQGLPGGAGTVNTLKVVVHDASGHAVTFDGQNVYQADGPQAYLQLDVTSPNLKVVLPKGTYTFENIGKNSTSGAFLAYGTNADVSLTDLTTNVNLSVHTLLDPAHLALSPRMPVSFTSTTDVLDLRLRVPTPLSGNVAYDVPLSDYDVTYDAPLTTTLGASPLGTRLKVIGSTDATAINATATVQAWVADGPEHAARQTRTVTATFPLKVDTISADLGVPDVTLDELPVAVQNLPLQVSGTANDPESRVAAVQVYDGTTLIGSTNPEDDVAAITFGEDGTGATSTAWTMTWTPDSDGAHDLTVIATDPHGNESRAQRNVDVLAYIPGV</sequence>
<name>E8U396_DEIML</name>
<dbReference type="eggNOG" id="ENOG5033FRM">
    <property type="taxonomic scope" value="Bacteria"/>
</dbReference>
<dbReference type="AlphaFoldDB" id="E8U396"/>
<dbReference type="EMBL" id="CP002454">
    <property type="protein sequence ID" value="ADV66041.1"/>
    <property type="molecule type" value="Genomic_DNA"/>
</dbReference>
<evidence type="ECO:0008006" key="4">
    <source>
        <dbReference type="Google" id="ProtNLM"/>
    </source>
</evidence>
<dbReference type="RefSeq" id="WP_013555546.1">
    <property type="nucleotide sequence ID" value="NC_014958.1"/>
</dbReference>
<dbReference type="InterPro" id="IPR013783">
    <property type="entry name" value="Ig-like_fold"/>
</dbReference>
<reference evidence="2 3" key="1">
    <citation type="journal article" date="2011" name="Stand. Genomic Sci.">
        <title>Complete genome sequence of Deinococcus maricopensis type strain (LB-34).</title>
        <authorList>
            <person name="Pukall R."/>
            <person name="Zeytun A."/>
            <person name="Lucas S."/>
            <person name="Lapidus A."/>
            <person name="Hammon N."/>
            <person name="Deshpande S."/>
            <person name="Nolan M."/>
            <person name="Cheng J.F."/>
            <person name="Pitluck S."/>
            <person name="Liolios K."/>
            <person name="Pagani I."/>
            <person name="Mikhailova N."/>
            <person name="Ivanova N."/>
            <person name="Mavromatis K."/>
            <person name="Pati A."/>
            <person name="Tapia R."/>
            <person name="Han C."/>
            <person name="Goodwin L."/>
            <person name="Chen A."/>
            <person name="Palaniappan K."/>
            <person name="Land M."/>
            <person name="Hauser L."/>
            <person name="Chang Y.J."/>
            <person name="Jeffries C.D."/>
            <person name="Brambilla E.M."/>
            <person name="Rohde M."/>
            <person name="Goker M."/>
            <person name="Detter J.C."/>
            <person name="Woyke T."/>
            <person name="Bristow J."/>
            <person name="Eisen J.A."/>
            <person name="Markowitz V."/>
            <person name="Hugenholtz P."/>
            <person name="Kyrpides N.C."/>
            <person name="Klenk H.P."/>
        </authorList>
    </citation>
    <scope>NUCLEOTIDE SEQUENCE [LARGE SCALE GENOMIC DNA]</scope>
    <source>
        <strain evidence="3">DSM 21211 / LMG 22137 / NRRL B-23946 / LB-34</strain>
    </source>
</reference>
<dbReference type="KEGG" id="dmr:Deima_0381"/>
<dbReference type="HOGENOM" id="CLU_735132_0_0_0"/>
<dbReference type="OrthoDB" id="52353at2"/>